<reference evidence="2 3" key="1">
    <citation type="journal article" date="2012" name="Genome Biol.">
        <title>The genome of the polar eukaryotic microalga coccomyxa subellipsoidea reveals traits of cold adaptation.</title>
        <authorList>
            <person name="Blanc G."/>
            <person name="Agarkova I."/>
            <person name="Grimwood J."/>
            <person name="Kuo A."/>
            <person name="Brueggeman A."/>
            <person name="Dunigan D."/>
            <person name="Gurnon J."/>
            <person name="Ladunga I."/>
            <person name="Lindquist E."/>
            <person name="Lucas S."/>
            <person name="Pangilinan J."/>
            <person name="Proschold T."/>
            <person name="Salamov A."/>
            <person name="Schmutz J."/>
            <person name="Weeks D."/>
            <person name="Yamada T."/>
            <person name="Claverie J.M."/>
            <person name="Grigoriev I."/>
            <person name="Van Etten J."/>
            <person name="Lomsadze A."/>
            <person name="Borodovsky M."/>
        </authorList>
    </citation>
    <scope>NUCLEOTIDE SEQUENCE [LARGE SCALE GENOMIC DNA]</scope>
    <source>
        <strain evidence="2 3">C-169</strain>
    </source>
</reference>
<protein>
    <submittedName>
        <fullName evidence="2">Uncharacterized protein</fullName>
    </submittedName>
</protein>
<dbReference type="EMBL" id="AGSI01000024">
    <property type="protein sequence ID" value="EIE18358.1"/>
    <property type="molecule type" value="Genomic_DNA"/>
</dbReference>
<evidence type="ECO:0000256" key="1">
    <source>
        <dbReference type="SAM" id="MobiDB-lite"/>
    </source>
</evidence>
<dbReference type="OrthoDB" id="10430141at2759"/>
<gene>
    <name evidence="2" type="ORF">COCSUDRAFT_54953</name>
</gene>
<proteinExistence type="predicted"/>
<organism evidence="2 3">
    <name type="scientific">Coccomyxa subellipsoidea (strain C-169)</name>
    <name type="common">Green microalga</name>
    <dbReference type="NCBI Taxonomy" id="574566"/>
    <lineage>
        <taxon>Eukaryota</taxon>
        <taxon>Viridiplantae</taxon>
        <taxon>Chlorophyta</taxon>
        <taxon>core chlorophytes</taxon>
        <taxon>Trebouxiophyceae</taxon>
        <taxon>Trebouxiophyceae incertae sedis</taxon>
        <taxon>Coccomyxaceae</taxon>
        <taxon>Coccomyxa</taxon>
        <taxon>Coccomyxa subellipsoidea</taxon>
    </lineage>
</organism>
<name>I0YIY9_COCSC</name>
<dbReference type="AlphaFoldDB" id="I0YIY9"/>
<comment type="caution">
    <text evidence="2">The sequence shown here is derived from an EMBL/GenBank/DDBJ whole genome shotgun (WGS) entry which is preliminary data.</text>
</comment>
<evidence type="ECO:0000313" key="3">
    <source>
        <dbReference type="Proteomes" id="UP000007264"/>
    </source>
</evidence>
<dbReference type="KEGG" id="csl:COCSUDRAFT_54953"/>
<evidence type="ECO:0000313" key="2">
    <source>
        <dbReference type="EMBL" id="EIE18358.1"/>
    </source>
</evidence>
<sequence length="263" mass="28136">MAVKDVKSARQEQDGEFVHAHRLLATELCHAFSSGSLDADSKLALRALFPGCRLMSVQLPVAAPSKGLLSAGNMASDERPSRAITPLGQAAAGMALCERRWFHVARSAAPGLCKYRDLSEAFGENECEAVVFVPILPELPSWAAPPADWASSNNTRPLTVMPAFGVLTLGLEASTVVDARLLTSIFLLAHLVAQHLVHRRPNALFSRRGLSLSESSQHGHAQHPVSDNAPVDTHKGSGTNLHQLGGRRSESCTSLLDRSLVAT</sequence>
<feature type="region of interest" description="Disordered" evidence="1">
    <location>
        <begin position="215"/>
        <end position="250"/>
    </location>
</feature>
<dbReference type="GeneID" id="17036269"/>
<keyword evidence="3" id="KW-1185">Reference proteome</keyword>
<dbReference type="RefSeq" id="XP_005642902.1">
    <property type="nucleotide sequence ID" value="XM_005642845.1"/>
</dbReference>
<accession>I0YIY9</accession>
<dbReference type="Proteomes" id="UP000007264">
    <property type="component" value="Unassembled WGS sequence"/>
</dbReference>